<dbReference type="PANTHER" id="PTHR30619:SF1">
    <property type="entry name" value="RECOMBINATION PROTEIN 2"/>
    <property type="match status" value="1"/>
</dbReference>
<dbReference type="Proteomes" id="UP000619534">
    <property type="component" value="Unassembled WGS sequence"/>
</dbReference>
<dbReference type="InterPro" id="IPR036866">
    <property type="entry name" value="RibonucZ/Hydroxyglut_hydro"/>
</dbReference>
<dbReference type="SUPFAM" id="SSF56281">
    <property type="entry name" value="Metallo-hydrolase/oxidoreductase"/>
    <property type="match status" value="1"/>
</dbReference>
<dbReference type="InterPro" id="IPR001279">
    <property type="entry name" value="Metallo-B-lactamas"/>
</dbReference>
<dbReference type="CDD" id="cd07731">
    <property type="entry name" value="ComA-like_MBL-fold"/>
    <property type="match status" value="1"/>
</dbReference>
<evidence type="ECO:0000313" key="3">
    <source>
        <dbReference type="Proteomes" id="UP000619534"/>
    </source>
</evidence>
<protein>
    <recommendedName>
        <fullName evidence="1">Metallo-beta-lactamase domain-containing protein</fullName>
    </recommendedName>
</protein>
<keyword evidence="3" id="KW-1185">Reference proteome</keyword>
<proteinExistence type="predicted"/>
<dbReference type="InterPro" id="IPR035681">
    <property type="entry name" value="ComA-like_MBL"/>
</dbReference>
<dbReference type="InterPro" id="IPR052159">
    <property type="entry name" value="Competence_DNA_uptake"/>
</dbReference>
<dbReference type="Pfam" id="PF00753">
    <property type="entry name" value="Lactamase_B"/>
    <property type="match status" value="1"/>
</dbReference>
<dbReference type="Gene3D" id="3.60.15.10">
    <property type="entry name" value="Ribonuclease Z/Hydroxyacylglutathione hydrolase-like"/>
    <property type="match status" value="1"/>
</dbReference>
<dbReference type="PANTHER" id="PTHR30619">
    <property type="entry name" value="DNA INTERNALIZATION/COMPETENCE PROTEIN COMEC/REC2"/>
    <property type="match status" value="1"/>
</dbReference>
<reference evidence="3" key="1">
    <citation type="journal article" date="2019" name="Int. J. Syst. Evol. Microbiol.">
        <title>The Global Catalogue of Microorganisms (GCM) 10K type strain sequencing project: providing services to taxonomists for standard genome sequencing and annotation.</title>
        <authorList>
            <consortium name="The Broad Institute Genomics Platform"/>
            <consortium name="The Broad Institute Genome Sequencing Center for Infectious Disease"/>
            <person name="Wu L."/>
            <person name="Ma J."/>
        </authorList>
    </citation>
    <scope>NUCLEOTIDE SEQUENCE [LARGE SCALE GENOMIC DNA]</scope>
    <source>
        <strain evidence="3">CCM 7282</strain>
    </source>
</reference>
<name>A0ABQ1P7M6_9BACI</name>
<accession>A0ABQ1P7M6</accession>
<dbReference type="SMART" id="SM00849">
    <property type="entry name" value="Lactamase_B"/>
    <property type="match status" value="1"/>
</dbReference>
<feature type="domain" description="Metallo-beta-lactamase" evidence="1">
    <location>
        <begin position="6"/>
        <end position="206"/>
    </location>
</feature>
<sequence>MLDIGQGDSIVIELPYRKGVFIIDAAGASHFSANQERVADNIIIPFLHSKGISKVDAVFLSHEDSDHIGSVPFLFDDLQIDKLLVSPYFQFPDALQTQVLEHNIPVLRLKRNEVISLSGQVFKVLNPEKNYNDANDNSLVLFTTFGGWSWLFTGDISDKVERDLMKVFPDLRADVLKASHHGSNTSSSEPFLTALKGKVALISAGKNNRYGHPHKEILERLEALGMTALRTDVHGAVQFVFEEAKGNFYIFNVDH</sequence>
<evidence type="ECO:0000313" key="2">
    <source>
        <dbReference type="EMBL" id="GGC92231.1"/>
    </source>
</evidence>
<comment type="caution">
    <text evidence="2">The sequence shown here is derived from an EMBL/GenBank/DDBJ whole genome shotgun (WGS) entry which is preliminary data.</text>
</comment>
<dbReference type="EMBL" id="BMCJ01000004">
    <property type="protein sequence ID" value="GGC92231.1"/>
    <property type="molecule type" value="Genomic_DNA"/>
</dbReference>
<evidence type="ECO:0000259" key="1">
    <source>
        <dbReference type="SMART" id="SM00849"/>
    </source>
</evidence>
<gene>
    <name evidence="2" type="ORF">GCM10007216_23750</name>
</gene>
<organism evidence="2 3">
    <name type="scientific">Thalassobacillus devorans</name>
    <dbReference type="NCBI Taxonomy" id="279813"/>
    <lineage>
        <taxon>Bacteria</taxon>
        <taxon>Bacillati</taxon>
        <taxon>Bacillota</taxon>
        <taxon>Bacilli</taxon>
        <taxon>Bacillales</taxon>
        <taxon>Bacillaceae</taxon>
        <taxon>Thalassobacillus</taxon>
    </lineage>
</organism>